<dbReference type="Proteomes" id="UP000256971">
    <property type="component" value="Chromosome"/>
</dbReference>
<evidence type="ECO:0000256" key="2">
    <source>
        <dbReference type="SAM" id="MobiDB-lite"/>
    </source>
</evidence>
<evidence type="ECO:0000259" key="3">
    <source>
        <dbReference type="Pfam" id="PF06056"/>
    </source>
</evidence>
<organism evidence="5 6">
    <name type="scientific">Thalassospira indica</name>
    <dbReference type="NCBI Taxonomy" id="1891279"/>
    <lineage>
        <taxon>Bacteria</taxon>
        <taxon>Pseudomonadati</taxon>
        <taxon>Pseudomonadota</taxon>
        <taxon>Alphaproteobacteria</taxon>
        <taxon>Rhodospirillales</taxon>
        <taxon>Thalassospiraceae</taxon>
        <taxon>Thalassospira</taxon>
    </lineage>
</organism>
<keyword evidence="1" id="KW-1188">Viral release from host cell</keyword>
<name>A0ABN5ND95_9PROT</name>
<dbReference type="InterPro" id="IPR010332">
    <property type="entry name" value="ATPase_terminase-su_N"/>
</dbReference>
<dbReference type="RefSeq" id="WP_064787300.1">
    <property type="nucleotide sequence ID" value="NZ_CP031555.1"/>
</dbReference>
<evidence type="ECO:0000313" key="5">
    <source>
        <dbReference type="EMBL" id="AXO13785.1"/>
    </source>
</evidence>
<sequence>MTDIDVAARIEARNLYHQAYSVAEISKRLAVPYGTVDAWKRRDKWDDTPLVAKLENSVDVRLLRLIAKEEKTETDLKEIDQLGILLERTSRIQKYERTGKEADLNPNIENRNEAKKQKAKAKGKNALTDEQVQMLVKAFEDGLYGYQIDWGAAKKYRERNILKSRQIGATWYFAREALIDAITTGDNQIFLSASKAQAHVFKQYILDFVREVTGVELKGDPIVLWNGATLYFLGTNSKTAQSYHGHVYLDEYAWISKFLEFRKVASAMATHKKWRKTYFSTPSTINHDANAFWSGESYNKGRAKADRAEFDVSHEALKHGSVGPDGQWRQSVTIIDAVESGCDLFDIDQLRREYNDQDFRNLFMCEWVDDTASYFLFDELRKCMVDAWEVWEKDFAPFADRPLGNLPVWIGYDPSETGDQASITVVAPPQSSKGKYRVVEKINATGSDWAAQAETIRRLTQRYNVQHIGIDATQIGSGVFQLVQAFFPAAVAIKYSAEVKTRLVLKAKHLISKGMLQFDLGWSDVCMAFMSIRKTSTASGGQMTFAASRSKETGHADVAWSIMHAIDRIDFLDFNETGVAVGSDSQRQSIVEIC</sequence>
<dbReference type="Pfam" id="PF17289">
    <property type="entry name" value="Terminase_6C"/>
    <property type="match status" value="1"/>
</dbReference>
<keyword evidence="6" id="KW-1185">Reference proteome</keyword>
<dbReference type="InterPro" id="IPR027417">
    <property type="entry name" value="P-loop_NTPase"/>
</dbReference>
<evidence type="ECO:0000313" key="6">
    <source>
        <dbReference type="Proteomes" id="UP000256971"/>
    </source>
</evidence>
<feature type="domain" description="Terminase large subunit gp17-like C-terminal" evidence="4">
    <location>
        <begin position="410"/>
        <end position="566"/>
    </location>
</feature>
<evidence type="ECO:0000256" key="1">
    <source>
        <dbReference type="ARBA" id="ARBA00022612"/>
    </source>
</evidence>
<dbReference type="Pfam" id="PF06056">
    <property type="entry name" value="Terminase_5"/>
    <property type="match status" value="1"/>
</dbReference>
<dbReference type="Gene3D" id="3.30.420.240">
    <property type="match status" value="1"/>
</dbReference>
<dbReference type="Pfam" id="PF03237">
    <property type="entry name" value="Terminase_6N"/>
    <property type="match status" value="1"/>
</dbReference>
<dbReference type="InterPro" id="IPR035421">
    <property type="entry name" value="Terminase_6C"/>
</dbReference>
<dbReference type="Gene3D" id="3.40.50.300">
    <property type="entry name" value="P-loop containing nucleotide triphosphate hydrolases"/>
    <property type="match status" value="1"/>
</dbReference>
<reference evidence="5 6" key="1">
    <citation type="submission" date="2018-08" db="EMBL/GenBank/DDBJ databases">
        <title>Complete genome sequence of type strain Thalassospira indica MCCC 1A01103T, isolated from isolated from deep seawater of the Indian Ocean.</title>
        <authorList>
            <person name="Liu Y."/>
        </authorList>
    </citation>
    <scope>NUCLEOTIDE SEQUENCE [LARGE SCALE GENOMIC DNA]</scope>
    <source>
        <strain evidence="5 6">PB8BT</strain>
    </source>
</reference>
<feature type="region of interest" description="Disordered" evidence="2">
    <location>
        <begin position="102"/>
        <end position="122"/>
    </location>
</feature>
<evidence type="ECO:0000259" key="4">
    <source>
        <dbReference type="Pfam" id="PF17289"/>
    </source>
</evidence>
<accession>A0ABN5ND95</accession>
<protein>
    <submittedName>
        <fullName evidence="5">Oxidoreductase</fullName>
    </submittedName>
</protein>
<gene>
    <name evidence="5" type="ORF">DY252_05770</name>
</gene>
<proteinExistence type="predicted"/>
<feature type="domain" description="Terminase ATPase subunit N-terminal" evidence="3">
    <location>
        <begin position="9"/>
        <end position="63"/>
    </location>
</feature>
<dbReference type="EMBL" id="CP031555">
    <property type="protein sequence ID" value="AXO13785.1"/>
    <property type="molecule type" value="Genomic_DNA"/>
</dbReference>